<dbReference type="Pfam" id="PF00296">
    <property type="entry name" value="Bac_luciferase"/>
    <property type="match status" value="1"/>
</dbReference>
<dbReference type="Proteomes" id="UP001432062">
    <property type="component" value="Chromosome"/>
</dbReference>
<dbReference type="InterPro" id="IPR011251">
    <property type="entry name" value="Luciferase-like_dom"/>
</dbReference>
<dbReference type="SUPFAM" id="SSF51679">
    <property type="entry name" value="Bacterial luciferase-like"/>
    <property type="match status" value="1"/>
</dbReference>
<dbReference type="NCBIfam" id="TIGR03621">
    <property type="entry name" value="F420_MSMEG_2516"/>
    <property type="match status" value="1"/>
</dbReference>
<keyword evidence="2" id="KW-0288">FMN</keyword>
<dbReference type="InterPro" id="IPR036661">
    <property type="entry name" value="Luciferase-like_sf"/>
</dbReference>
<organism evidence="6 7">
    <name type="scientific">Nocardia vinacea</name>
    <dbReference type="NCBI Taxonomy" id="96468"/>
    <lineage>
        <taxon>Bacteria</taxon>
        <taxon>Bacillati</taxon>
        <taxon>Actinomycetota</taxon>
        <taxon>Actinomycetes</taxon>
        <taxon>Mycobacteriales</taxon>
        <taxon>Nocardiaceae</taxon>
        <taxon>Nocardia</taxon>
    </lineage>
</organism>
<dbReference type="Gene3D" id="3.20.20.30">
    <property type="entry name" value="Luciferase-like domain"/>
    <property type="match status" value="1"/>
</dbReference>
<keyword evidence="1" id="KW-0285">Flavoprotein</keyword>
<accession>A0ABZ1YS11</accession>
<keyword evidence="7" id="KW-1185">Reference proteome</keyword>
<evidence type="ECO:0000256" key="3">
    <source>
        <dbReference type="ARBA" id="ARBA00023002"/>
    </source>
</evidence>
<protein>
    <submittedName>
        <fullName evidence="6">TIGR03621 family F420-dependent LLM class oxidoreductase</fullName>
    </submittedName>
</protein>
<evidence type="ECO:0000313" key="6">
    <source>
        <dbReference type="EMBL" id="WUV46050.1"/>
    </source>
</evidence>
<dbReference type="PANTHER" id="PTHR42847">
    <property type="entry name" value="ALKANESULFONATE MONOOXYGENASE"/>
    <property type="match status" value="1"/>
</dbReference>
<dbReference type="InterPro" id="IPR050172">
    <property type="entry name" value="SsuD_RutA_monooxygenase"/>
</dbReference>
<evidence type="ECO:0000259" key="5">
    <source>
        <dbReference type="Pfam" id="PF00296"/>
    </source>
</evidence>
<evidence type="ECO:0000313" key="7">
    <source>
        <dbReference type="Proteomes" id="UP001432062"/>
    </source>
</evidence>
<proteinExistence type="predicted"/>
<gene>
    <name evidence="6" type="ORF">OG563_44450</name>
</gene>
<evidence type="ECO:0000256" key="1">
    <source>
        <dbReference type="ARBA" id="ARBA00022630"/>
    </source>
</evidence>
<reference evidence="6" key="1">
    <citation type="submission" date="2022-10" db="EMBL/GenBank/DDBJ databases">
        <title>The complete genomes of actinobacterial strains from the NBC collection.</title>
        <authorList>
            <person name="Joergensen T.S."/>
            <person name="Alvarez Arevalo M."/>
            <person name="Sterndorff E.B."/>
            <person name="Faurdal D."/>
            <person name="Vuksanovic O."/>
            <person name="Mourched A.-S."/>
            <person name="Charusanti P."/>
            <person name="Shaw S."/>
            <person name="Blin K."/>
            <person name="Weber T."/>
        </authorList>
    </citation>
    <scope>NUCLEOTIDE SEQUENCE</scope>
    <source>
        <strain evidence="6">NBC_01482</strain>
    </source>
</reference>
<evidence type="ECO:0000256" key="2">
    <source>
        <dbReference type="ARBA" id="ARBA00022643"/>
    </source>
</evidence>
<name>A0ABZ1YS11_9NOCA</name>
<dbReference type="PANTHER" id="PTHR42847:SF4">
    <property type="entry name" value="ALKANESULFONATE MONOOXYGENASE-RELATED"/>
    <property type="match status" value="1"/>
</dbReference>
<dbReference type="EMBL" id="CP109441">
    <property type="protein sequence ID" value="WUV46050.1"/>
    <property type="molecule type" value="Genomic_DNA"/>
</dbReference>
<evidence type="ECO:0000256" key="4">
    <source>
        <dbReference type="ARBA" id="ARBA00023033"/>
    </source>
</evidence>
<sequence length="295" mass="32200">MTAARRKFRFSVTLLAPASRAEWIQKCRRAEELGYDVVGVADHLGLPAPFPAMILAAEATERVRLTTFVLNTPFYNAALLAREAATADQLTDGRVELGLGAGYVREEFETAGITFESAGKRVEQLAATAATLRRLFADPEYQPRPAQPSGPPLVIAGWGDRLLRVAAEYADIVALPGAAPAYNGGPLQFVGPAATDARMAYLRELLGSRAEEVELNILLQRVIPPEERSAALELYGPHLPTDVADRPEELPALLIGTAKEMARQLEERRERFGFSYVSVLETSMEPMGAVIELLR</sequence>
<feature type="domain" description="Luciferase-like" evidence="5">
    <location>
        <begin position="11"/>
        <end position="181"/>
    </location>
</feature>
<keyword evidence="3" id="KW-0560">Oxidoreductase</keyword>
<keyword evidence="4" id="KW-0503">Monooxygenase</keyword>
<dbReference type="RefSeq" id="WP_329409616.1">
    <property type="nucleotide sequence ID" value="NZ_CP109441.1"/>
</dbReference>
<dbReference type="InterPro" id="IPR019923">
    <property type="entry name" value="Lucif-like_OxRdtase_MSMEG_2516"/>
</dbReference>